<accession>A0A1I3JST3</accession>
<keyword evidence="4" id="KW-1185">Reference proteome</keyword>
<dbReference type="InterPro" id="IPR007372">
    <property type="entry name" value="Lipid/polyisoprenoid-bd_YceI"/>
</dbReference>
<dbReference type="PANTHER" id="PTHR34406:SF1">
    <property type="entry name" value="PROTEIN YCEI"/>
    <property type="match status" value="1"/>
</dbReference>
<proteinExistence type="predicted"/>
<evidence type="ECO:0000259" key="2">
    <source>
        <dbReference type="SMART" id="SM00867"/>
    </source>
</evidence>
<dbReference type="Pfam" id="PF04264">
    <property type="entry name" value="YceI"/>
    <property type="match status" value="1"/>
</dbReference>
<dbReference type="AlphaFoldDB" id="A0A1I3JST3"/>
<reference evidence="4" key="1">
    <citation type="submission" date="2016-10" db="EMBL/GenBank/DDBJ databases">
        <authorList>
            <person name="Varghese N."/>
            <person name="Submissions S."/>
        </authorList>
    </citation>
    <scope>NUCLEOTIDE SEQUENCE [LARGE SCALE GENOMIC DNA]</scope>
    <source>
        <strain evidence="4">DSM 22251</strain>
    </source>
</reference>
<organism evidence="3 4">
    <name type="scientific">Kaistella treverensis</name>
    <dbReference type="NCBI Taxonomy" id="631455"/>
    <lineage>
        <taxon>Bacteria</taxon>
        <taxon>Pseudomonadati</taxon>
        <taxon>Bacteroidota</taxon>
        <taxon>Flavobacteriia</taxon>
        <taxon>Flavobacteriales</taxon>
        <taxon>Weeksellaceae</taxon>
        <taxon>Chryseobacterium group</taxon>
        <taxon>Kaistella</taxon>
    </lineage>
</organism>
<keyword evidence="1" id="KW-0732">Signal</keyword>
<dbReference type="InterPro" id="IPR036761">
    <property type="entry name" value="TTHA0802/YceI-like_sf"/>
</dbReference>
<feature type="chain" id="PRO_5015325068" evidence="1">
    <location>
        <begin position="18"/>
        <end position="188"/>
    </location>
</feature>
<dbReference type="RefSeq" id="WP_089818117.1">
    <property type="nucleotide sequence ID" value="NZ_FORQ01000001.1"/>
</dbReference>
<evidence type="ECO:0000313" key="4">
    <source>
        <dbReference type="Proteomes" id="UP000242560"/>
    </source>
</evidence>
<feature type="domain" description="Lipid/polyisoprenoid-binding YceI-like" evidence="2">
    <location>
        <begin position="20"/>
        <end position="188"/>
    </location>
</feature>
<dbReference type="SMART" id="SM00867">
    <property type="entry name" value="YceI"/>
    <property type="match status" value="1"/>
</dbReference>
<dbReference type="Gene3D" id="2.40.128.110">
    <property type="entry name" value="Lipid/polyisoprenoid-binding, YceI-like"/>
    <property type="match status" value="1"/>
</dbReference>
<dbReference type="PANTHER" id="PTHR34406">
    <property type="entry name" value="PROTEIN YCEI"/>
    <property type="match status" value="1"/>
</dbReference>
<protein>
    <submittedName>
        <fullName evidence="3">Polyisoprenoid-binding protein YceI</fullName>
    </submittedName>
</protein>
<dbReference type="SUPFAM" id="SSF101874">
    <property type="entry name" value="YceI-like"/>
    <property type="match status" value="1"/>
</dbReference>
<sequence length="188" mass="20683">MKKLVLAAFLASGLAFGQSKKVTDSNVQWWGYKIAKTEASSHNGLINVKSGDVTLKNNQIVGGTFVLDMNSLNAKDLTGEYQTKLNNHLKSGDFFETEKFPTATYKITSVKKNADKAFPFMVYGNLTAKGKTNPVAFPAKISLNKGVLNIVSDKFSFDRQKFDIAYQSAAKDVIVKDEIDMLINVTAK</sequence>
<evidence type="ECO:0000256" key="1">
    <source>
        <dbReference type="SAM" id="SignalP"/>
    </source>
</evidence>
<dbReference type="Proteomes" id="UP000242560">
    <property type="component" value="Unassembled WGS sequence"/>
</dbReference>
<name>A0A1I3JST3_9FLAO</name>
<gene>
    <name evidence="3" type="ORF">SAMN05421638_0362</name>
</gene>
<dbReference type="EMBL" id="FORQ01000001">
    <property type="protein sequence ID" value="SFI63307.1"/>
    <property type="molecule type" value="Genomic_DNA"/>
</dbReference>
<evidence type="ECO:0000313" key="3">
    <source>
        <dbReference type="EMBL" id="SFI63307.1"/>
    </source>
</evidence>
<feature type="signal peptide" evidence="1">
    <location>
        <begin position="1"/>
        <end position="17"/>
    </location>
</feature>